<sequence length="165" mass="18840">MIMKMSLIYLTMIITLAFMNMNHPLAMGLTIILQTVLICLVTGITNQTFWFSYILFLIFLGGMLVLFIYVASLASNEMFSLPSLKFFILLAPLPILLFTDPIMLTSHNNLPETNQEWTNILSPTYKLYNQSIMMLTIVLILYLFLTLIAITKITKLHSGPLRPSR</sequence>
<keyword evidence="15" id="KW-0830">Ubiquinone</keyword>
<keyword evidence="5 15" id="KW-0813">Transport</keyword>
<dbReference type="GO" id="GO:0008137">
    <property type="term" value="F:NADH dehydrogenase (ubiquinone) activity"/>
    <property type="evidence" value="ECO:0007669"/>
    <property type="project" value="UniProtKB-EC"/>
</dbReference>
<gene>
    <name evidence="16" type="primary">ND6</name>
</gene>
<dbReference type="Pfam" id="PF00499">
    <property type="entry name" value="Oxidored_q3"/>
    <property type="match status" value="1"/>
</dbReference>
<evidence type="ECO:0000256" key="11">
    <source>
        <dbReference type="ARBA" id="ARBA00023027"/>
    </source>
</evidence>
<dbReference type="EC" id="7.1.1.2" evidence="3 15"/>
<evidence type="ECO:0000256" key="15">
    <source>
        <dbReference type="RuleBase" id="RU004430"/>
    </source>
</evidence>
<comment type="subcellular location">
    <subcellularLocation>
        <location evidence="1 15">Mitochondrion membrane</location>
        <topology evidence="1 15">Multi-pass membrane protein</topology>
    </subcellularLocation>
</comment>
<geneLocation type="mitochondrion" evidence="16"/>
<dbReference type="InterPro" id="IPR050269">
    <property type="entry name" value="ComplexI_Subunit6"/>
</dbReference>
<accession>B5KME3</accession>
<keyword evidence="8 15" id="KW-1278">Translocase</keyword>
<dbReference type="CTD" id="4541"/>
<keyword evidence="9 15" id="KW-0249">Electron transport</keyword>
<dbReference type="PANTHER" id="PTHR11435:SF1">
    <property type="entry name" value="NADH-UBIQUINONE OXIDOREDUCTASE CHAIN 6"/>
    <property type="match status" value="1"/>
</dbReference>
<dbReference type="PANTHER" id="PTHR11435">
    <property type="entry name" value="NADH UBIQUINONE OXIDOREDUCTASE SUBUNIT ND6"/>
    <property type="match status" value="1"/>
</dbReference>
<name>B5KME3_9INSE</name>
<reference evidence="16" key="1">
    <citation type="journal article" date="2009" name="Gene">
        <title>The complete mitochondrial genome of Atelura formicaria (Hexapoda: Zygentoma) and the phylogenetic relationships of basal insects.</title>
        <authorList>
            <person name="Comandi S."/>
            <person name="Carapelli A."/>
            <person name="Podsiadlowski L."/>
            <person name="Nardi F."/>
            <person name="Frati F."/>
        </authorList>
    </citation>
    <scope>NUCLEOTIDE SEQUENCE</scope>
</reference>
<keyword evidence="11 15" id="KW-0520">NAD</keyword>
<dbReference type="GO" id="GO:0031966">
    <property type="term" value="C:mitochondrial membrane"/>
    <property type="evidence" value="ECO:0007669"/>
    <property type="project" value="UniProtKB-SubCell"/>
</dbReference>
<comment type="function">
    <text evidence="15">Core subunit of the mitochondrial membrane respiratory chain NADH dehydrogenase (Complex I) which catalyzes electron transfer from NADH through the respiratory chain, using ubiquinone as an electron acceptor. Essential for the catalytic activity and assembly of complex I.</text>
</comment>
<protein>
    <recommendedName>
        <fullName evidence="4 15">NADH-ubiquinone oxidoreductase chain 6</fullName>
        <ecNumber evidence="3 15">7.1.1.2</ecNumber>
    </recommendedName>
</protein>
<feature type="transmembrane region" description="Helical" evidence="15">
    <location>
        <begin position="53"/>
        <end position="74"/>
    </location>
</feature>
<evidence type="ECO:0000256" key="3">
    <source>
        <dbReference type="ARBA" id="ARBA00012944"/>
    </source>
</evidence>
<keyword evidence="13 15" id="KW-0472">Membrane</keyword>
<evidence type="ECO:0000313" key="16">
    <source>
        <dbReference type="EMBL" id="ABS88986.1"/>
    </source>
</evidence>
<keyword evidence="12 15" id="KW-0496">Mitochondrion</keyword>
<evidence type="ECO:0000256" key="2">
    <source>
        <dbReference type="ARBA" id="ARBA00005698"/>
    </source>
</evidence>
<comment type="similarity">
    <text evidence="2 15">Belongs to the complex I subunit 6 family.</text>
</comment>
<evidence type="ECO:0000256" key="13">
    <source>
        <dbReference type="ARBA" id="ARBA00023136"/>
    </source>
</evidence>
<organism evidence="16">
    <name type="scientific">Atelura formicaria</name>
    <dbReference type="NCBI Taxonomy" id="459531"/>
    <lineage>
        <taxon>Eukaryota</taxon>
        <taxon>Metazoa</taxon>
        <taxon>Ecdysozoa</taxon>
        <taxon>Arthropoda</taxon>
        <taxon>Hexapoda</taxon>
        <taxon>Insecta</taxon>
        <taxon>Zygentoma</taxon>
        <taxon>Nicoletiidae</taxon>
        <taxon>Atelura</taxon>
    </lineage>
</organism>
<evidence type="ECO:0000256" key="7">
    <source>
        <dbReference type="ARBA" id="ARBA00022692"/>
    </source>
</evidence>
<evidence type="ECO:0000256" key="8">
    <source>
        <dbReference type="ARBA" id="ARBA00022967"/>
    </source>
</evidence>
<keyword evidence="10 15" id="KW-1133">Transmembrane helix</keyword>
<dbReference type="InterPro" id="IPR001457">
    <property type="entry name" value="NADH_UbQ/plastoQ_OxRdtase_su6"/>
</dbReference>
<dbReference type="AlphaFoldDB" id="B5KME3"/>
<evidence type="ECO:0000256" key="10">
    <source>
        <dbReference type="ARBA" id="ARBA00022989"/>
    </source>
</evidence>
<evidence type="ECO:0000256" key="1">
    <source>
        <dbReference type="ARBA" id="ARBA00004225"/>
    </source>
</evidence>
<evidence type="ECO:0000256" key="9">
    <source>
        <dbReference type="ARBA" id="ARBA00022982"/>
    </source>
</evidence>
<evidence type="ECO:0000256" key="4">
    <source>
        <dbReference type="ARBA" id="ARBA00021095"/>
    </source>
</evidence>
<proteinExistence type="inferred from homology"/>
<keyword evidence="7 15" id="KW-0812">Transmembrane</keyword>
<dbReference type="EMBL" id="EU084035">
    <property type="protein sequence ID" value="ABS88986.1"/>
    <property type="molecule type" value="Genomic_DNA"/>
</dbReference>
<feature type="transmembrane region" description="Helical" evidence="15">
    <location>
        <begin position="86"/>
        <end position="107"/>
    </location>
</feature>
<evidence type="ECO:0000256" key="12">
    <source>
        <dbReference type="ARBA" id="ARBA00023128"/>
    </source>
</evidence>
<dbReference type="GeneID" id="6870670"/>
<evidence type="ECO:0000256" key="6">
    <source>
        <dbReference type="ARBA" id="ARBA00022660"/>
    </source>
</evidence>
<evidence type="ECO:0000256" key="5">
    <source>
        <dbReference type="ARBA" id="ARBA00022448"/>
    </source>
</evidence>
<comment type="catalytic activity">
    <reaction evidence="14 15">
        <text>a ubiquinone + NADH + 5 H(+)(in) = a ubiquinol + NAD(+) + 4 H(+)(out)</text>
        <dbReference type="Rhea" id="RHEA:29091"/>
        <dbReference type="Rhea" id="RHEA-COMP:9565"/>
        <dbReference type="Rhea" id="RHEA-COMP:9566"/>
        <dbReference type="ChEBI" id="CHEBI:15378"/>
        <dbReference type="ChEBI" id="CHEBI:16389"/>
        <dbReference type="ChEBI" id="CHEBI:17976"/>
        <dbReference type="ChEBI" id="CHEBI:57540"/>
        <dbReference type="ChEBI" id="CHEBI:57945"/>
        <dbReference type="EC" id="7.1.1.2"/>
    </reaction>
</comment>
<dbReference type="RefSeq" id="YP_002213648.1">
    <property type="nucleotide sequence ID" value="NC_011197.1"/>
</dbReference>
<keyword evidence="6 15" id="KW-0679">Respiratory chain</keyword>
<evidence type="ECO:0000256" key="14">
    <source>
        <dbReference type="ARBA" id="ARBA00049551"/>
    </source>
</evidence>
<feature type="transmembrane region" description="Helical" evidence="15">
    <location>
        <begin position="127"/>
        <end position="150"/>
    </location>
</feature>